<sequence>MPPNLLDLRPNLQNSTGSTSPRPLQSPRLHVAGEVPPEFSPLDAFVLQSRILAKQFQESTKEGNRFSRLPPLTVESPLIVRGRSNYFRSMSQDSRSEPCDSLEQNPAGLGLRTEVKHAFSEGRPKSMVSRTSRIPPTPDGPAPAMPQIARDLSRESQLNQIEEDRDSFGARRCLWLFWRRQCLGPNLLRQRRLHR</sequence>
<accession>A0A9P9IE75</accession>
<feature type="region of interest" description="Disordered" evidence="1">
    <location>
        <begin position="1"/>
        <end position="29"/>
    </location>
</feature>
<dbReference type="Proteomes" id="UP000738349">
    <property type="component" value="Unassembled WGS sequence"/>
</dbReference>
<proteinExistence type="predicted"/>
<feature type="compositionally biased region" description="Basic and acidic residues" evidence="1">
    <location>
        <begin position="113"/>
        <end position="124"/>
    </location>
</feature>
<feature type="compositionally biased region" description="Pro residues" evidence="1">
    <location>
        <begin position="135"/>
        <end position="144"/>
    </location>
</feature>
<dbReference type="EMBL" id="JAGMUV010000027">
    <property type="protein sequence ID" value="KAH7118413.1"/>
    <property type="molecule type" value="Genomic_DNA"/>
</dbReference>
<gene>
    <name evidence="2" type="ORF">EDB81DRAFT_667876</name>
</gene>
<dbReference type="OrthoDB" id="5078039at2759"/>
<feature type="compositionally biased region" description="Polar residues" evidence="1">
    <location>
        <begin position="11"/>
        <end position="23"/>
    </location>
</feature>
<name>A0A9P9IE75_9HYPO</name>
<evidence type="ECO:0000313" key="3">
    <source>
        <dbReference type="Proteomes" id="UP000738349"/>
    </source>
</evidence>
<evidence type="ECO:0000256" key="1">
    <source>
        <dbReference type="SAM" id="MobiDB-lite"/>
    </source>
</evidence>
<dbReference type="AlphaFoldDB" id="A0A9P9IE75"/>
<organism evidence="2 3">
    <name type="scientific">Dactylonectria macrodidyma</name>
    <dbReference type="NCBI Taxonomy" id="307937"/>
    <lineage>
        <taxon>Eukaryota</taxon>
        <taxon>Fungi</taxon>
        <taxon>Dikarya</taxon>
        <taxon>Ascomycota</taxon>
        <taxon>Pezizomycotina</taxon>
        <taxon>Sordariomycetes</taxon>
        <taxon>Hypocreomycetidae</taxon>
        <taxon>Hypocreales</taxon>
        <taxon>Nectriaceae</taxon>
        <taxon>Dactylonectria</taxon>
    </lineage>
</organism>
<protein>
    <submittedName>
        <fullName evidence="2">Uncharacterized protein</fullName>
    </submittedName>
</protein>
<evidence type="ECO:0000313" key="2">
    <source>
        <dbReference type="EMBL" id="KAH7118413.1"/>
    </source>
</evidence>
<comment type="caution">
    <text evidence="2">The sequence shown here is derived from an EMBL/GenBank/DDBJ whole genome shotgun (WGS) entry which is preliminary data.</text>
</comment>
<feature type="region of interest" description="Disordered" evidence="1">
    <location>
        <begin position="90"/>
        <end position="146"/>
    </location>
</feature>
<reference evidence="2" key="1">
    <citation type="journal article" date="2021" name="Nat. Commun.">
        <title>Genetic determinants of endophytism in the Arabidopsis root mycobiome.</title>
        <authorList>
            <person name="Mesny F."/>
            <person name="Miyauchi S."/>
            <person name="Thiergart T."/>
            <person name="Pickel B."/>
            <person name="Atanasova L."/>
            <person name="Karlsson M."/>
            <person name="Huettel B."/>
            <person name="Barry K.W."/>
            <person name="Haridas S."/>
            <person name="Chen C."/>
            <person name="Bauer D."/>
            <person name="Andreopoulos W."/>
            <person name="Pangilinan J."/>
            <person name="LaButti K."/>
            <person name="Riley R."/>
            <person name="Lipzen A."/>
            <person name="Clum A."/>
            <person name="Drula E."/>
            <person name="Henrissat B."/>
            <person name="Kohler A."/>
            <person name="Grigoriev I.V."/>
            <person name="Martin F.M."/>
            <person name="Hacquard S."/>
        </authorList>
    </citation>
    <scope>NUCLEOTIDE SEQUENCE</scope>
    <source>
        <strain evidence="2">MPI-CAGE-AT-0147</strain>
    </source>
</reference>
<keyword evidence="3" id="KW-1185">Reference proteome</keyword>